<evidence type="ECO:0000256" key="2">
    <source>
        <dbReference type="ARBA" id="ARBA00008086"/>
    </source>
</evidence>
<comment type="catalytic activity">
    <reaction evidence="1 6">
        <text>5-dehydro-4-deoxy-D-glucuronate = 3-deoxy-D-glycero-2,5-hexodiulosonate</text>
        <dbReference type="Rhea" id="RHEA:23896"/>
        <dbReference type="ChEBI" id="CHEBI:17117"/>
        <dbReference type="ChEBI" id="CHEBI:29071"/>
        <dbReference type="EC" id="5.3.1.17"/>
    </reaction>
</comment>
<dbReference type="GO" id="GO:0008270">
    <property type="term" value="F:zinc ion binding"/>
    <property type="evidence" value="ECO:0007669"/>
    <property type="project" value="UniProtKB-UniRule"/>
</dbReference>
<dbReference type="PANTHER" id="PTHR38461">
    <property type="entry name" value="4-DEOXY-L-THREO-5-HEXOSULOSE-URONATE KETOL-ISOMERASE"/>
    <property type="match status" value="1"/>
</dbReference>
<keyword evidence="4 6" id="KW-0862">Zinc</keyword>
<protein>
    <recommendedName>
        <fullName evidence="6">4-deoxy-L-threo-5-hexosulose-uronate ketol-isomerase</fullName>
        <ecNumber evidence="6">5.3.1.17</ecNumber>
    </recommendedName>
    <alternativeName>
        <fullName evidence="6">5-keto-4-deoxyuronate isomerase</fullName>
    </alternativeName>
    <alternativeName>
        <fullName evidence="6">DKI isomerase</fullName>
    </alternativeName>
</protein>
<comment type="similarity">
    <text evidence="2 6">Belongs to the KduI family.</text>
</comment>
<dbReference type="Gene3D" id="2.60.120.520">
    <property type="entry name" value="pectin degrading enzyme 5-keto 4- deoxyuronate isomerase, domain 1"/>
    <property type="match status" value="1"/>
</dbReference>
<dbReference type="PANTHER" id="PTHR38461:SF1">
    <property type="entry name" value="4-DEOXY-L-THREO-5-HEXOSULOSE-URONATE KETOL-ISOMERASE"/>
    <property type="match status" value="1"/>
</dbReference>
<dbReference type="CDD" id="cd20491">
    <property type="entry name" value="cupin_KduI_C"/>
    <property type="match status" value="1"/>
</dbReference>
<dbReference type="EC" id="5.3.1.17" evidence="6"/>
<evidence type="ECO:0000256" key="3">
    <source>
        <dbReference type="ARBA" id="ARBA00022723"/>
    </source>
</evidence>
<keyword evidence="5 6" id="KW-0413">Isomerase</keyword>
<comment type="cofactor">
    <cofactor evidence="6">
        <name>Zn(2+)</name>
        <dbReference type="ChEBI" id="CHEBI:29105"/>
    </cofactor>
    <text evidence="6">Binds 1 zinc ion per subunit.</text>
</comment>
<gene>
    <name evidence="6" type="primary">kduI</name>
    <name evidence="8" type="ORF">JCM19275_1837</name>
    <name evidence="7" type="ORF">JCM19314_1884</name>
</gene>
<dbReference type="Gene3D" id="2.60.120.10">
    <property type="entry name" value="Jelly Rolls"/>
    <property type="match status" value="1"/>
</dbReference>
<evidence type="ECO:0000256" key="5">
    <source>
        <dbReference type="ARBA" id="ARBA00023235"/>
    </source>
</evidence>
<dbReference type="InterPro" id="IPR011051">
    <property type="entry name" value="RmlC_Cupin_sf"/>
</dbReference>
<dbReference type="EMBL" id="BBMM01000013">
    <property type="protein sequence ID" value="GAL01731.1"/>
    <property type="molecule type" value="Genomic_DNA"/>
</dbReference>
<accession>A0A090WEJ1</accession>
<dbReference type="Pfam" id="PF04962">
    <property type="entry name" value="KduI"/>
    <property type="match status" value="1"/>
</dbReference>
<evidence type="ECO:0000313" key="10">
    <source>
        <dbReference type="Proteomes" id="UP000029647"/>
    </source>
</evidence>
<comment type="function">
    <text evidence="6">Catalyzes the isomerization of 5-dehydro-4-deoxy-D-glucuronate to 3-deoxy-D-glycero-2,5-hexodiulosonate.</text>
</comment>
<evidence type="ECO:0000256" key="6">
    <source>
        <dbReference type="HAMAP-Rule" id="MF_00687"/>
    </source>
</evidence>
<dbReference type="HAMAP" id="MF_00687">
    <property type="entry name" value="KduI"/>
    <property type="match status" value="1"/>
</dbReference>
<dbReference type="InterPro" id="IPR027449">
    <property type="entry name" value="KduI_N"/>
</dbReference>
<comment type="pathway">
    <text evidence="6">Glycan metabolism; pectin degradation; 2-dehydro-3-deoxy-D-gluconate from pectin: step 4/5.</text>
</comment>
<dbReference type="Proteomes" id="UP000029226">
    <property type="component" value="Unassembled WGS sequence"/>
</dbReference>
<reference evidence="9 10" key="1">
    <citation type="journal article" date="2014" name="Genome Announc.">
        <title>Draft Genome Sequences of Marine Flavobacterium Nonlabens Strains NR17, NR24, NR27, NR32, NR33, and Ara13.</title>
        <authorList>
            <person name="Nakanishi M."/>
            <person name="Meirelles P."/>
            <person name="Suzuki R."/>
            <person name="Takatani N."/>
            <person name="Mino S."/>
            <person name="Suda W."/>
            <person name="Oshima K."/>
            <person name="Hattori M."/>
            <person name="Ohkuma M."/>
            <person name="Hosokawa M."/>
            <person name="Miyashita K."/>
            <person name="Thompson F.L."/>
            <person name="Niwa A."/>
            <person name="Sawabe T."/>
            <person name="Sawabe T."/>
        </authorList>
    </citation>
    <scope>NUCLEOTIDE SEQUENCE [LARGE SCALE GENOMIC DNA]</scope>
    <source>
        <strain evidence="8">JCM 19275</strain>
        <strain evidence="7">JCM 19314</strain>
        <strain evidence="10">JCM19275</strain>
        <strain evidence="9">JCM19314</strain>
    </source>
</reference>
<dbReference type="GO" id="GO:0019698">
    <property type="term" value="P:D-galacturonate catabolic process"/>
    <property type="evidence" value="ECO:0007669"/>
    <property type="project" value="TreeGrafter"/>
</dbReference>
<dbReference type="InterPro" id="IPR014710">
    <property type="entry name" value="RmlC-like_jellyroll"/>
</dbReference>
<dbReference type="PIRSF" id="PIRSF006625">
    <property type="entry name" value="KduI"/>
    <property type="match status" value="1"/>
</dbReference>
<dbReference type="GO" id="GO:0008697">
    <property type="term" value="F:4-deoxy-L-threo-5-hexosulose-uronate ketol-isomerase activity"/>
    <property type="evidence" value="ECO:0007669"/>
    <property type="project" value="UniProtKB-UniRule"/>
</dbReference>
<dbReference type="NCBIfam" id="NF002091">
    <property type="entry name" value="PRK00924.1"/>
    <property type="match status" value="1"/>
</dbReference>
<dbReference type="UniPathway" id="UPA00545">
    <property type="reaction ID" value="UER00826"/>
</dbReference>
<keyword evidence="3 6" id="KW-0479">Metal-binding</keyword>
<dbReference type="InterPro" id="IPR007045">
    <property type="entry name" value="KduI"/>
</dbReference>
<feature type="binding site" evidence="6">
    <location>
        <position position="247"/>
    </location>
    <ligand>
        <name>Zn(2+)</name>
        <dbReference type="ChEBI" id="CHEBI:29105"/>
    </ligand>
</feature>
<sequence length="281" mass="31358">MSTKFETRYANSPEAVKAYNTTQLRDEFLIDKPMVEGEINLVYTHYDRYIAGGAVPTKPLKLETIDPLKADNFLDRREIGIINVGATGTVEVDGTKYELAHKDALYIGMGAKDVVFHSVDASDPAKFYINSAPAHQSYPTQKTSLAEANKIELGSLETANHRTVSQMIIGGIITTCQLQMGMTELKVGSVWNTMPAHVHDRRMEVYFYLDVPQDQAVCHFMGGQPQETRHIWMHNHQAVISPPWSIHSGSGTSNYTFIWGGMAGENLDYNDMDVAKITDLK</sequence>
<dbReference type="CDD" id="cd20294">
    <property type="entry name" value="cupin_KduI_N"/>
    <property type="match status" value="1"/>
</dbReference>
<dbReference type="GO" id="GO:0045490">
    <property type="term" value="P:pectin catabolic process"/>
    <property type="evidence" value="ECO:0007669"/>
    <property type="project" value="UniProtKB-UniRule"/>
</dbReference>
<dbReference type="EMBL" id="BBNT01000005">
    <property type="protein sequence ID" value="GAL75386.1"/>
    <property type="molecule type" value="Genomic_DNA"/>
</dbReference>
<feature type="binding site" evidence="6">
    <location>
        <position position="197"/>
    </location>
    <ligand>
        <name>Zn(2+)</name>
        <dbReference type="ChEBI" id="CHEBI:29105"/>
    </ligand>
</feature>
<evidence type="ECO:0000313" key="8">
    <source>
        <dbReference type="EMBL" id="GAL75386.1"/>
    </source>
</evidence>
<dbReference type="SUPFAM" id="SSF51182">
    <property type="entry name" value="RmlC-like cupins"/>
    <property type="match status" value="1"/>
</dbReference>
<evidence type="ECO:0000313" key="7">
    <source>
        <dbReference type="EMBL" id="GAL01731.1"/>
    </source>
</evidence>
<evidence type="ECO:0000256" key="4">
    <source>
        <dbReference type="ARBA" id="ARBA00022833"/>
    </source>
</evidence>
<evidence type="ECO:0000256" key="1">
    <source>
        <dbReference type="ARBA" id="ARBA00000552"/>
    </source>
</evidence>
<dbReference type="AlphaFoldDB" id="A0A090WEJ1"/>
<feature type="binding site" evidence="6">
    <location>
        <position position="204"/>
    </location>
    <ligand>
        <name>Zn(2+)</name>
        <dbReference type="ChEBI" id="CHEBI:29105"/>
    </ligand>
</feature>
<dbReference type="Proteomes" id="UP000029647">
    <property type="component" value="Unassembled WGS sequence"/>
</dbReference>
<organism evidence="8 10">
    <name type="scientific">Nonlabens ulvanivorans</name>
    <name type="common">Persicivirga ulvanivorans</name>
    <dbReference type="NCBI Taxonomy" id="906888"/>
    <lineage>
        <taxon>Bacteria</taxon>
        <taxon>Pseudomonadati</taxon>
        <taxon>Bacteroidota</taxon>
        <taxon>Flavobacteriia</taxon>
        <taxon>Flavobacteriales</taxon>
        <taxon>Flavobacteriaceae</taxon>
        <taxon>Nonlabens</taxon>
    </lineage>
</organism>
<name>A0A090WEJ1_NONUL</name>
<comment type="caution">
    <text evidence="8">The sequence shown here is derived from an EMBL/GenBank/DDBJ whole genome shotgun (WGS) entry which is preliminary data.</text>
</comment>
<feature type="binding site" evidence="6">
    <location>
        <position position="199"/>
    </location>
    <ligand>
        <name>Zn(2+)</name>
        <dbReference type="ChEBI" id="CHEBI:29105"/>
    </ligand>
</feature>
<evidence type="ECO:0000313" key="9">
    <source>
        <dbReference type="Proteomes" id="UP000029226"/>
    </source>
</evidence>
<proteinExistence type="inferred from homology"/>
<dbReference type="GO" id="GO:0042840">
    <property type="term" value="P:D-glucuronate catabolic process"/>
    <property type="evidence" value="ECO:0007669"/>
    <property type="project" value="TreeGrafter"/>
</dbReference>
<dbReference type="InterPro" id="IPR021120">
    <property type="entry name" value="KduI/IolB_isomerase"/>
</dbReference>